<organism evidence="1 2">
    <name type="scientific">Kitasatospora cinereorecta</name>
    <dbReference type="NCBI Taxonomy" id="285560"/>
    <lineage>
        <taxon>Bacteria</taxon>
        <taxon>Bacillati</taxon>
        <taxon>Actinomycetota</taxon>
        <taxon>Actinomycetes</taxon>
        <taxon>Kitasatosporales</taxon>
        <taxon>Streptomycetaceae</taxon>
        <taxon>Kitasatospora</taxon>
    </lineage>
</organism>
<keyword evidence="2" id="KW-1185">Reference proteome</keyword>
<gene>
    <name evidence="1" type="ORF">ACFPZF_27410</name>
</gene>
<protein>
    <submittedName>
        <fullName evidence="1">Uncharacterized protein</fullName>
    </submittedName>
</protein>
<sequence>MTAVTVEIEGVTAPATFSRLPDALGAVWGSLRALPLGARQYDAYRYFFTRPDAVEHVAEFIERDGELNLSFSMEGRPHAVRLRRVGAAAR</sequence>
<reference evidence="2" key="1">
    <citation type="journal article" date="2019" name="Int. J. Syst. Evol. Microbiol.">
        <title>The Global Catalogue of Microorganisms (GCM) 10K type strain sequencing project: providing services to taxonomists for standard genome sequencing and annotation.</title>
        <authorList>
            <consortium name="The Broad Institute Genomics Platform"/>
            <consortium name="The Broad Institute Genome Sequencing Center for Infectious Disease"/>
            <person name="Wu L."/>
            <person name="Ma J."/>
        </authorList>
    </citation>
    <scope>NUCLEOTIDE SEQUENCE [LARGE SCALE GENOMIC DNA]</scope>
    <source>
        <strain evidence="2">CGMCC 4.1622</strain>
    </source>
</reference>
<proteinExistence type="predicted"/>
<evidence type="ECO:0000313" key="1">
    <source>
        <dbReference type="EMBL" id="MFC5645071.1"/>
    </source>
</evidence>
<name>A0ABW0VKL8_9ACTN</name>
<dbReference type="EMBL" id="JBHSOC010000061">
    <property type="protein sequence ID" value="MFC5645071.1"/>
    <property type="molecule type" value="Genomic_DNA"/>
</dbReference>
<dbReference type="RefSeq" id="WP_380231969.1">
    <property type="nucleotide sequence ID" value="NZ_JBHSOC010000061.1"/>
</dbReference>
<accession>A0ABW0VKL8</accession>
<evidence type="ECO:0000313" key="2">
    <source>
        <dbReference type="Proteomes" id="UP001596066"/>
    </source>
</evidence>
<dbReference type="Proteomes" id="UP001596066">
    <property type="component" value="Unassembled WGS sequence"/>
</dbReference>
<comment type="caution">
    <text evidence="1">The sequence shown here is derived from an EMBL/GenBank/DDBJ whole genome shotgun (WGS) entry which is preliminary data.</text>
</comment>